<gene>
    <name evidence="1" type="ORF">MRB53_011431</name>
</gene>
<evidence type="ECO:0000313" key="1">
    <source>
        <dbReference type="EMBL" id="KAJ8637164.1"/>
    </source>
</evidence>
<organism evidence="1 2">
    <name type="scientific">Persea americana</name>
    <name type="common">Avocado</name>
    <dbReference type="NCBI Taxonomy" id="3435"/>
    <lineage>
        <taxon>Eukaryota</taxon>
        <taxon>Viridiplantae</taxon>
        <taxon>Streptophyta</taxon>
        <taxon>Embryophyta</taxon>
        <taxon>Tracheophyta</taxon>
        <taxon>Spermatophyta</taxon>
        <taxon>Magnoliopsida</taxon>
        <taxon>Magnoliidae</taxon>
        <taxon>Laurales</taxon>
        <taxon>Lauraceae</taxon>
        <taxon>Persea</taxon>
    </lineage>
</organism>
<accession>A0ACC2LUR4</accession>
<keyword evidence="2" id="KW-1185">Reference proteome</keyword>
<protein>
    <submittedName>
        <fullName evidence="1">Uncharacterized protein</fullName>
    </submittedName>
</protein>
<sequence>MVNRQAMNIQIPFGNDHRSHLALGPRHLFPIYKLQMKVVYMIFGFHWGLDGCVNWKMDVPIPTVHIVYLHFCISELTGAS</sequence>
<dbReference type="Proteomes" id="UP001234297">
    <property type="component" value="Chromosome 3"/>
</dbReference>
<proteinExistence type="predicted"/>
<reference evidence="1 2" key="1">
    <citation type="journal article" date="2022" name="Hortic Res">
        <title>A haplotype resolved chromosomal level avocado genome allows analysis of novel avocado genes.</title>
        <authorList>
            <person name="Nath O."/>
            <person name="Fletcher S.J."/>
            <person name="Hayward A."/>
            <person name="Shaw L.M."/>
            <person name="Masouleh A.K."/>
            <person name="Furtado A."/>
            <person name="Henry R.J."/>
            <person name="Mitter N."/>
        </authorList>
    </citation>
    <scope>NUCLEOTIDE SEQUENCE [LARGE SCALE GENOMIC DNA]</scope>
    <source>
        <strain evidence="2">cv. Hass</strain>
    </source>
</reference>
<name>A0ACC2LUR4_PERAE</name>
<evidence type="ECO:0000313" key="2">
    <source>
        <dbReference type="Proteomes" id="UP001234297"/>
    </source>
</evidence>
<dbReference type="EMBL" id="CM056811">
    <property type="protein sequence ID" value="KAJ8637164.1"/>
    <property type="molecule type" value="Genomic_DNA"/>
</dbReference>
<comment type="caution">
    <text evidence="1">The sequence shown here is derived from an EMBL/GenBank/DDBJ whole genome shotgun (WGS) entry which is preliminary data.</text>
</comment>